<organism evidence="1 2">
    <name type="scientific">Dichomitus squalens</name>
    <dbReference type="NCBI Taxonomy" id="114155"/>
    <lineage>
        <taxon>Eukaryota</taxon>
        <taxon>Fungi</taxon>
        <taxon>Dikarya</taxon>
        <taxon>Basidiomycota</taxon>
        <taxon>Agaricomycotina</taxon>
        <taxon>Agaricomycetes</taxon>
        <taxon>Polyporales</taxon>
        <taxon>Polyporaceae</taxon>
        <taxon>Dichomitus</taxon>
    </lineage>
</organism>
<gene>
    <name evidence="1" type="ORF">BD310DRAFT_365160</name>
</gene>
<proteinExistence type="predicted"/>
<reference evidence="1 2" key="1">
    <citation type="submission" date="2019-01" db="EMBL/GenBank/DDBJ databases">
        <title>Draft genome sequences of three monokaryotic isolates of the white-rot basidiomycete fungus Dichomitus squalens.</title>
        <authorList>
            <consortium name="DOE Joint Genome Institute"/>
            <person name="Lopez S.C."/>
            <person name="Andreopoulos B."/>
            <person name="Pangilinan J."/>
            <person name="Lipzen A."/>
            <person name="Riley R."/>
            <person name="Ahrendt S."/>
            <person name="Ng V."/>
            <person name="Barry K."/>
            <person name="Daum C."/>
            <person name="Grigoriev I.V."/>
            <person name="Hilden K.S."/>
            <person name="Makela M.R."/>
            <person name="de Vries R.P."/>
        </authorList>
    </citation>
    <scope>NUCLEOTIDE SEQUENCE [LARGE SCALE GENOMIC DNA]</scope>
    <source>
        <strain evidence="1 2">CBS 464.89</strain>
    </source>
</reference>
<keyword evidence="2" id="KW-1185">Reference proteome</keyword>
<name>A0A4Q9Q038_9APHY</name>
<dbReference type="AlphaFoldDB" id="A0A4Q9Q038"/>
<evidence type="ECO:0000313" key="1">
    <source>
        <dbReference type="EMBL" id="TBU59934.1"/>
    </source>
</evidence>
<protein>
    <submittedName>
        <fullName evidence="1">Uncharacterized protein</fullName>
    </submittedName>
</protein>
<evidence type="ECO:0000313" key="2">
    <source>
        <dbReference type="Proteomes" id="UP000292082"/>
    </source>
</evidence>
<dbReference type="Proteomes" id="UP000292082">
    <property type="component" value="Unassembled WGS sequence"/>
</dbReference>
<sequence>MFSLLKTCLYNSLCHMLVYQDARLGCGDNMHVPEAAEIDSRRYAARSYTGYPLSPNEQQEGVWPLPGWEGTLRMPSLIFQLCYTYRLPRVSSGPRDIGGQCLTEVQVPIRTAVGCQSTHTSLVTGSMTNLSQCFEVYSGPNPEGRGRQHAASAAATHTGQCT</sequence>
<dbReference type="EMBL" id="ML145109">
    <property type="protein sequence ID" value="TBU59934.1"/>
    <property type="molecule type" value="Genomic_DNA"/>
</dbReference>
<accession>A0A4Q9Q038</accession>